<sequence length="166" mass="18633">MPLLCISLLVLLLLPQSLTCDRNQLLRDAAELYNAIVKTDLDNTRENISASLQEISCPQLRFKAENCTPNTSDELNTLHKLACRMITLNLDQTKRLTESVLRSIGCPCDAPATTTTKTSVSMKTARPRKSHKQKTKNWTRRLCKANAIVSSITECYEILNSRLSHS</sequence>
<keyword evidence="1" id="KW-0732">Signal</keyword>
<organism evidence="2">
    <name type="scientific">Takifugu rubripes</name>
    <name type="common">Japanese pufferfish</name>
    <name type="synonym">Fugu rubripes</name>
    <dbReference type="NCBI Taxonomy" id="31033"/>
    <lineage>
        <taxon>Eukaryota</taxon>
        <taxon>Metazoa</taxon>
        <taxon>Chordata</taxon>
        <taxon>Craniata</taxon>
        <taxon>Vertebrata</taxon>
        <taxon>Euteleostomi</taxon>
        <taxon>Actinopterygii</taxon>
        <taxon>Neopterygii</taxon>
        <taxon>Teleostei</taxon>
        <taxon>Neoteleostei</taxon>
        <taxon>Acanthomorphata</taxon>
        <taxon>Eupercaria</taxon>
        <taxon>Tetraodontiformes</taxon>
        <taxon>Tetradontoidea</taxon>
        <taxon>Tetraodontidae</taxon>
        <taxon>Takifugu</taxon>
    </lineage>
</organism>
<evidence type="ECO:0000313" key="2">
    <source>
        <dbReference type="EMBL" id="CAP05284.1"/>
    </source>
</evidence>
<gene>
    <name evidence="2 3" type="primary">il-7</name>
</gene>
<accession>B1GUN4</accession>
<dbReference type="CTD" id="100191071"/>
<evidence type="ECO:0000313" key="4">
    <source>
        <dbReference type="Proteomes" id="UP000005226"/>
    </source>
</evidence>
<dbReference type="RefSeq" id="NP_001129620.1">
    <property type="nucleotide sequence ID" value="NM_001136148.1"/>
</dbReference>
<reference evidence="2" key="1">
    <citation type="journal article" date="2008" name="FEBS J.">
        <title>Characterization and expression analysis of an interleukin-7 homologue in the Japanese pufferfish, Takifugu rubripes.</title>
        <authorList>
            <person name="Kono T."/>
            <person name="Bird S."/>
            <person name="Sonoda K."/>
            <person name="Savan R."/>
            <person name="Secombes C.J."/>
            <person name="Sakai M."/>
        </authorList>
    </citation>
    <scope>NUCLEOTIDE SEQUENCE</scope>
</reference>
<dbReference type="STRING" id="31033.ENSTRUP00000087294"/>
<name>B1GUN4_TAKRU</name>
<dbReference type="AlphaFoldDB" id="B1GUN4"/>
<dbReference type="KEGG" id="tru:100191071"/>
<dbReference type="GeneID" id="100191071"/>
<dbReference type="Ensembl" id="ENSTRUT00000063653.1">
    <property type="protein sequence ID" value="ENSTRUP00000087294.1"/>
    <property type="gene ID" value="ENSTRUG00000033482.1"/>
</dbReference>
<evidence type="ECO:0000313" key="3">
    <source>
        <dbReference type="Ensembl" id="ENSTRUP00000087294.1"/>
    </source>
</evidence>
<dbReference type="OrthoDB" id="8937089at2759"/>
<dbReference type="EMBL" id="AM884912">
    <property type="protein sequence ID" value="CAP05285.1"/>
    <property type="molecule type" value="Genomic_DNA"/>
</dbReference>
<keyword evidence="4" id="KW-1185">Reference proteome</keyword>
<dbReference type="OMA" id="ICCSCRE"/>
<evidence type="ECO:0000256" key="1">
    <source>
        <dbReference type="SAM" id="SignalP"/>
    </source>
</evidence>
<feature type="chain" id="PRO_5010959057" evidence="1">
    <location>
        <begin position="21"/>
        <end position="166"/>
    </location>
</feature>
<reference evidence="3 4" key="2">
    <citation type="journal article" date="2011" name="Genome Biol. Evol.">
        <title>Integration of the genetic map and genome assembly of fugu facilitates insights into distinct features of genome evolution in teleosts and mammals.</title>
        <authorList>
            <person name="Kai W."/>
            <person name="Kikuchi K."/>
            <person name="Tohari S."/>
            <person name="Chew A.K."/>
            <person name="Tay A."/>
            <person name="Fujiwara A."/>
            <person name="Hosoya S."/>
            <person name="Suetake H."/>
            <person name="Naruse K."/>
            <person name="Brenner S."/>
            <person name="Suzuki Y."/>
            <person name="Venkatesh B."/>
        </authorList>
    </citation>
    <scope>NUCLEOTIDE SEQUENCE [LARGE SCALE GENOMIC DNA]</scope>
</reference>
<protein>
    <submittedName>
        <fullName evidence="2 3">Interleukin-7</fullName>
    </submittedName>
</protein>
<feature type="signal peptide" evidence="1">
    <location>
        <begin position="1"/>
        <end position="20"/>
    </location>
</feature>
<dbReference type="Proteomes" id="UP000005226">
    <property type="component" value="Chromosome 10"/>
</dbReference>
<proteinExistence type="evidence at transcript level"/>
<dbReference type="GeneTree" id="ENSGT00670000099476"/>
<dbReference type="EMBL" id="AM884911">
    <property type="protein sequence ID" value="CAP05284.1"/>
    <property type="molecule type" value="mRNA"/>
</dbReference>
<reference evidence="3" key="3">
    <citation type="submission" date="2025-05" db="UniProtKB">
        <authorList>
            <consortium name="Ensembl"/>
        </authorList>
    </citation>
    <scope>IDENTIFICATION</scope>
</reference>